<dbReference type="EMBL" id="QDDR01000001">
    <property type="protein sequence ID" value="PVE49368.1"/>
    <property type="molecule type" value="Genomic_DNA"/>
</dbReference>
<proteinExistence type="inferred from homology"/>
<gene>
    <name evidence="3" type="ORF">DDE23_02900</name>
</gene>
<keyword evidence="2" id="KW-0560">Oxidoreductase</keyword>
<comment type="similarity">
    <text evidence="1">Belongs to the short-chain dehydrogenases/reductases (SDR) family.</text>
</comment>
<dbReference type="AlphaFoldDB" id="A0A2T7UXU9"/>
<dbReference type="PRINTS" id="PR00081">
    <property type="entry name" value="GDHRDH"/>
</dbReference>
<dbReference type="InterPro" id="IPR002347">
    <property type="entry name" value="SDR_fam"/>
</dbReference>
<dbReference type="InterPro" id="IPR036291">
    <property type="entry name" value="NAD(P)-bd_dom_sf"/>
</dbReference>
<comment type="caution">
    <text evidence="3">The sequence shown here is derived from an EMBL/GenBank/DDBJ whole genome shotgun (WGS) entry which is preliminary data.</text>
</comment>
<accession>A0A2T7UXU9</accession>
<dbReference type="CDD" id="cd05233">
    <property type="entry name" value="SDR_c"/>
    <property type="match status" value="1"/>
</dbReference>
<keyword evidence="4" id="KW-1185">Reference proteome</keyword>
<dbReference type="FunFam" id="3.40.50.720:FF:000084">
    <property type="entry name" value="Short-chain dehydrogenase reductase"/>
    <property type="match status" value="1"/>
</dbReference>
<dbReference type="Proteomes" id="UP000244810">
    <property type="component" value="Unassembled WGS sequence"/>
</dbReference>
<evidence type="ECO:0000256" key="2">
    <source>
        <dbReference type="ARBA" id="ARBA00023002"/>
    </source>
</evidence>
<organism evidence="3 4">
    <name type="scientific">Pararhodobacter aggregans</name>
    <dbReference type="NCBI Taxonomy" id="404875"/>
    <lineage>
        <taxon>Bacteria</taxon>
        <taxon>Pseudomonadati</taxon>
        <taxon>Pseudomonadota</taxon>
        <taxon>Alphaproteobacteria</taxon>
        <taxon>Rhodobacterales</taxon>
        <taxon>Paracoccaceae</taxon>
        <taxon>Pararhodobacter</taxon>
    </lineage>
</organism>
<evidence type="ECO:0000313" key="3">
    <source>
        <dbReference type="EMBL" id="PVE49368.1"/>
    </source>
</evidence>
<protein>
    <submittedName>
        <fullName evidence="3">Oxidoreductase</fullName>
    </submittedName>
</protein>
<dbReference type="Pfam" id="PF13561">
    <property type="entry name" value="adh_short_C2"/>
    <property type="match status" value="1"/>
</dbReference>
<dbReference type="PANTHER" id="PTHR24321">
    <property type="entry name" value="DEHYDROGENASES, SHORT CHAIN"/>
    <property type="match status" value="1"/>
</dbReference>
<dbReference type="Gene3D" id="3.40.50.720">
    <property type="entry name" value="NAD(P)-binding Rossmann-like Domain"/>
    <property type="match status" value="1"/>
</dbReference>
<evidence type="ECO:0000313" key="4">
    <source>
        <dbReference type="Proteomes" id="UP000244810"/>
    </source>
</evidence>
<dbReference type="RefSeq" id="WP_107749872.1">
    <property type="nucleotide sequence ID" value="NZ_QBKF01000001.1"/>
</dbReference>
<dbReference type="PRINTS" id="PR00080">
    <property type="entry name" value="SDRFAMILY"/>
</dbReference>
<dbReference type="SUPFAM" id="SSF51735">
    <property type="entry name" value="NAD(P)-binding Rossmann-fold domains"/>
    <property type="match status" value="1"/>
</dbReference>
<dbReference type="PANTHER" id="PTHR24321:SF8">
    <property type="entry name" value="ESTRADIOL 17-BETA-DEHYDROGENASE 8-RELATED"/>
    <property type="match status" value="1"/>
</dbReference>
<reference evidence="3 4" key="1">
    <citation type="journal article" date="2011" name="Syst. Appl. Microbiol.">
        <title>Defluviimonas denitrificans gen. nov., sp. nov., and Pararhodobacter aggregans gen. nov., sp. nov., non-phototrophic Rhodobacteraceae from the biofilter of a marine aquaculture.</title>
        <authorList>
            <person name="Foesel B.U."/>
            <person name="Drake H.L."/>
            <person name="Schramm A."/>
        </authorList>
    </citation>
    <scope>NUCLEOTIDE SEQUENCE [LARGE SCALE GENOMIC DNA]</scope>
    <source>
        <strain evidence="3 4">D1-19</strain>
    </source>
</reference>
<evidence type="ECO:0000256" key="1">
    <source>
        <dbReference type="ARBA" id="ARBA00006484"/>
    </source>
</evidence>
<dbReference type="GO" id="GO:0016491">
    <property type="term" value="F:oxidoreductase activity"/>
    <property type="evidence" value="ECO:0007669"/>
    <property type="project" value="UniProtKB-KW"/>
</dbReference>
<sequence length="268" mass="28511">MSFSIEGKTAIITGAATGIGHAIARHFVDEGANVVFSDMNEKRLKSGCDDLADLPNCRLFAGDLREKLNVANLLSTALDAFDRVDILINATRSFAVTDPLDPTDTSVETLLDHNLNVALRTSQAVARRMILQAEQEDTKPQVAGAIINISSIAAHRTQPELLGFSISNAALEQMTRSLAVSLAPQAIRVNAIAVGSLMSGTLRDTIAEHPEYREAIIAGTPLHRIGTASEVAELAQFLASSASAFMTGQIVTLDGGRSVLDTVQRPAH</sequence>
<dbReference type="OrthoDB" id="9790146at2"/>
<name>A0A2T7UXU9_9RHOB</name>